<dbReference type="Proteomes" id="UP001597073">
    <property type="component" value="Unassembled WGS sequence"/>
</dbReference>
<keyword evidence="3" id="KW-1185">Reference proteome</keyword>
<feature type="transmembrane region" description="Helical" evidence="1">
    <location>
        <begin position="86"/>
        <end position="110"/>
    </location>
</feature>
<evidence type="ECO:0008006" key="4">
    <source>
        <dbReference type="Google" id="ProtNLM"/>
    </source>
</evidence>
<organism evidence="2 3">
    <name type="scientific">Mucilaginibacter lutimaris</name>
    <dbReference type="NCBI Taxonomy" id="931629"/>
    <lineage>
        <taxon>Bacteria</taxon>
        <taxon>Pseudomonadati</taxon>
        <taxon>Bacteroidota</taxon>
        <taxon>Sphingobacteriia</taxon>
        <taxon>Sphingobacteriales</taxon>
        <taxon>Sphingobacteriaceae</taxon>
        <taxon>Mucilaginibacter</taxon>
    </lineage>
</organism>
<comment type="caution">
    <text evidence="2">The sequence shown here is derived from an EMBL/GenBank/DDBJ whole genome shotgun (WGS) entry which is preliminary data.</text>
</comment>
<keyword evidence="1" id="KW-0472">Membrane</keyword>
<keyword evidence="1" id="KW-1133">Transmembrane helix</keyword>
<sequence length="152" mass="17361">MFDHLLFFHSIVRWAVLVTLISAIYKAYIGYSNNKIFTRGDDMLRHWTATTAHIQLMLGILVYTQSPNAKFSFHPLGPNGHITQPFFFGVLHLLLMISAIVIITIGSAMAKRKTTDAEKFKTMLLWFGIALLIIFIAIPWPFSPLAQRPYLH</sequence>
<feature type="transmembrane region" description="Helical" evidence="1">
    <location>
        <begin position="46"/>
        <end position="66"/>
    </location>
</feature>
<feature type="transmembrane region" description="Helical" evidence="1">
    <location>
        <begin position="122"/>
        <end position="142"/>
    </location>
</feature>
<name>A0ABW2ZIP0_9SPHI</name>
<protein>
    <recommendedName>
        <fullName evidence="4">Cytochrome B</fullName>
    </recommendedName>
</protein>
<keyword evidence="1" id="KW-0812">Transmembrane</keyword>
<gene>
    <name evidence="2" type="ORF">ACFQZI_14650</name>
</gene>
<proteinExistence type="predicted"/>
<reference evidence="3" key="1">
    <citation type="journal article" date="2019" name="Int. J. Syst. Evol. Microbiol.">
        <title>The Global Catalogue of Microorganisms (GCM) 10K type strain sequencing project: providing services to taxonomists for standard genome sequencing and annotation.</title>
        <authorList>
            <consortium name="The Broad Institute Genomics Platform"/>
            <consortium name="The Broad Institute Genome Sequencing Center for Infectious Disease"/>
            <person name="Wu L."/>
            <person name="Ma J."/>
        </authorList>
    </citation>
    <scope>NUCLEOTIDE SEQUENCE [LARGE SCALE GENOMIC DNA]</scope>
    <source>
        <strain evidence="3">CCUG 60742</strain>
    </source>
</reference>
<evidence type="ECO:0000313" key="2">
    <source>
        <dbReference type="EMBL" id="MFD0766100.1"/>
    </source>
</evidence>
<accession>A0ABW2ZIP0</accession>
<evidence type="ECO:0000313" key="3">
    <source>
        <dbReference type="Proteomes" id="UP001597073"/>
    </source>
</evidence>
<dbReference type="EMBL" id="JBHTIA010000009">
    <property type="protein sequence ID" value="MFD0766100.1"/>
    <property type="molecule type" value="Genomic_DNA"/>
</dbReference>
<feature type="transmembrane region" description="Helical" evidence="1">
    <location>
        <begin position="6"/>
        <end position="25"/>
    </location>
</feature>
<dbReference type="RefSeq" id="WP_377143691.1">
    <property type="nucleotide sequence ID" value="NZ_JBHTIA010000009.1"/>
</dbReference>
<evidence type="ECO:0000256" key="1">
    <source>
        <dbReference type="SAM" id="Phobius"/>
    </source>
</evidence>